<comment type="caution">
    <text evidence="1">The sequence shown here is derived from an EMBL/GenBank/DDBJ whole genome shotgun (WGS) entry which is preliminary data.</text>
</comment>
<gene>
    <name evidence="1" type="ORF">IQ276_02740</name>
</gene>
<organism evidence="1 2">
    <name type="scientific">Desmonostoc muscorum LEGE 12446</name>
    <dbReference type="NCBI Taxonomy" id="1828758"/>
    <lineage>
        <taxon>Bacteria</taxon>
        <taxon>Bacillati</taxon>
        <taxon>Cyanobacteriota</taxon>
        <taxon>Cyanophyceae</taxon>
        <taxon>Nostocales</taxon>
        <taxon>Nostocaceae</taxon>
        <taxon>Desmonostoc</taxon>
    </lineage>
</organism>
<reference evidence="1" key="1">
    <citation type="submission" date="2020-10" db="EMBL/GenBank/DDBJ databases">
        <authorList>
            <person name="Castelo-Branco R."/>
            <person name="Eusebio N."/>
            <person name="Adriana R."/>
            <person name="Vieira A."/>
            <person name="Brugerolle De Fraissinette N."/>
            <person name="Rezende De Castro R."/>
            <person name="Schneider M.P."/>
            <person name="Vasconcelos V."/>
            <person name="Leao P.N."/>
        </authorList>
    </citation>
    <scope>NUCLEOTIDE SEQUENCE</scope>
    <source>
        <strain evidence="1">LEGE 12446</strain>
    </source>
</reference>
<proteinExistence type="predicted"/>
<dbReference type="AlphaFoldDB" id="A0A8J6ZR85"/>
<keyword evidence="2" id="KW-1185">Reference proteome</keyword>
<dbReference type="Proteomes" id="UP000622533">
    <property type="component" value="Unassembled WGS sequence"/>
</dbReference>
<sequence>MTEAALNTHNPEIKRDYIVQLLEELSQDYRNTKQERKEIATLYLTSEEEFSILEEIELLTVDIRGYASQIQIRGWIENKQQAIDKLQNLRVFEIPVIAEFYFANPQAYGQIKAYLQMLDYLRLLIIEYLQLNQKSQPEFV</sequence>
<evidence type="ECO:0000313" key="2">
    <source>
        <dbReference type="Proteomes" id="UP000622533"/>
    </source>
</evidence>
<evidence type="ECO:0000313" key="1">
    <source>
        <dbReference type="EMBL" id="MBE9021413.1"/>
    </source>
</evidence>
<protein>
    <submittedName>
        <fullName evidence="1">Uncharacterized protein</fullName>
    </submittedName>
</protein>
<dbReference type="EMBL" id="JADEXS010000020">
    <property type="protein sequence ID" value="MBE9021413.1"/>
    <property type="molecule type" value="Genomic_DNA"/>
</dbReference>
<name>A0A8J6ZR85_DESMC</name>
<accession>A0A8J6ZR85</accession>